<keyword evidence="2" id="KW-0472">Membrane</keyword>
<evidence type="ECO:0000256" key="2">
    <source>
        <dbReference type="SAM" id="Phobius"/>
    </source>
</evidence>
<organism evidence="3 4">
    <name type="scientific">Powellomyces hirtus</name>
    <dbReference type="NCBI Taxonomy" id="109895"/>
    <lineage>
        <taxon>Eukaryota</taxon>
        <taxon>Fungi</taxon>
        <taxon>Fungi incertae sedis</taxon>
        <taxon>Chytridiomycota</taxon>
        <taxon>Chytridiomycota incertae sedis</taxon>
        <taxon>Chytridiomycetes</taxon>
        <taxon>Spizellomycetales</taxon>
        <taxon>Powellomycetaceae</taxon>
        <taxon>Powellomyces</taxon>
    </lineage>
</organism>
<feature type="region of interest" description="Disordered" evidence="1">
    <location>
        <begin position="351"/>
        <end position="381"/>
    </location>
</feature>
<comment type="caution">
    <text evidence="3">The sequence shown here is derived from an EMBL/GenBank/DDBJ whole genome shotgun (WGS) entry which is preliminary data.</text>
</comment>
<evidence type="ECO:0000313" key="3">
    <source>
        <dbReference type="EMBL" id="TPX57404.1"/>
    </source>
</evidence>
<feature type="transmembrane region" description="Helical" evidence="2">
    <location>
        <begin position="184"/>
        <end position="202"/>
    </location>
</feature>
<feature type="compositionally biased region" description="Basic and acidic residues" evidence="1">
    <location>
        <begin position="369"/>
        <end position="381"/>
    </location>
</feature>
<evidence type="ECO:0000256" key="1">
    <source>
        <dbReference type="SAM" id="MobiDB-lite"/>
    </source>
</evidence>
<protein>
    <submittedName>
        <fullName evidence="3">Uncharacterized protein</fullName>
    </submittedName>
</protein>
<keyword evidence="2" id="KW-0812">Transmembrane</keyword>
<dbReference type="PANTHER" id="PTHR39470:SF1">
    <property type="entry name" value="CHORISMATE SYNTHASE PROTEIN"/>
    <property type="match status" value="1"/>
</dbReference>
<reference evidence="3 4" key="1">
    <citation type="journal article" date="2019" name="Sci. Rep.">
        <title>Comparative genomics of chytrid fungi reveal insights into the obligate biotrophic and pathogenic lifestyle of Synchytrium endobioticum.</title>
        <authorList>
            <person name="van de Vossenberg B.T.L.H."/>
            <person name="Warris S."/>
            <person name="Nguyen H.D.T."/>
            <person name="van Gent-Pelzer M.P.E."/>
            <person name="Joly D.L."/>
            <person name="van de Geest H.C."/>
            <person name="Bonants P.J.M."/>
            <person name="Smith D.S."/>
            <person name="Levesque C.A."/>
            <person name="van der Lee T.A.J."/>
        </authorList>
    </citation>
    <scope>NUCLEOTIDE SEQUENCE [LARGE SCALE GENOMIC DNA]</scope>
    <source>
        <strain evidence="3 4">CBS 809.83</strain>
    </source>
</reference>
<name>A0A507E0N9_9FUNG</name>
<accession>A0A507E0N9</accession>
<dbReference type="Proteomes" id="UP000318582">
    <property type="component" value="Unassembled WGS sequence"/>
</dbReference>
<dbReference type="STRING" id="109895.A0A507E0N9"/>
<feature type="transmembrane region" description="Helical" evidence="2">
    <location>
        <begin position="150"/>
        <end position="172"/>
    </location>
</feature>
<sequence>MSYWQLALWIGVPFLISKARAYFKKGPGRPTRPWSKWDTYSSLFLGLVGLIQLALCTRRQPNFLGELSVHPEAPSFVVRNNFRAYMYRQYPTWREGSPNTELTLPPEQSRVSDLEKLYDSLKSADQRKSYLRYGHDAHTQCSWCSDPKDYLAFVMPSVMSSYAFMLGCLGVGTLTWRKALWRTYGTIAIAIIFLVELYMISLHEPTFVDKNGVSSSLFNGCFVMRHVAFAALALMAAAINKKDEWTDEDLLKDILAKNQVMYNRSQAYRLARAATLGDTGMRRKFMEYYKEREAVNDAVNRDLEYKEMREKALQSYDLEKLMEDAQHLSGQIVQSAIDEGLIERIDVTQAPPDISPAATSLPNGTTTVVREEPAVRSTRDK</sequence>
<gene>
    <name evidence="3" type="ORF">PhCBS80983_g03857</name>
</gene>
<dbReference type="EMBL" id="QEAQ01000053">
    <property type="protein sequence ID" value="TPX57404.1"/>
    <property type="molecule type" value="Genomic_DNA"/>
</dbReference>
<feature type="transmembrane region" description="Helical" evidence="2">
    <location>
        <begin position="222"/>
        <end position="239"/>
    </location>
</feature>
<proteinExistence type="predicted"/>
<keyword evidence="4" id="KW-1185">Reference proteome</keyword>
<dbReference type="PANTHER" id="PTHR39470">
    <property type="entry name" value="CHROMOSOME 10, WHOLE GENOME SHOTGUN SEQUENCE"/>
    <property type="match status" value="1"/>
</dbReference>
<evidence type="ECO:0000313" key="4">
    <source>
        <dbReference type="Proteomes" id="UP000318582"/>
    </source>
</evidence>
<dbReference type="AlphaFoldDB" id="A0A507E0N9"/>
<keyword evidence="2" id="KW-1133">Transmembrane helix</keyword>
<feature type="compositionally biased region" description="Polar residues" evidence="1">
    <location>
        <begin position="357"/>
        <end position="368"/>
    </location>
</feature>